<feature type="domain" description="FHA" evidence="3">
    <location>
        <begin position="23"/>
        <end position="73"/>
    </location>
</feature>
<dbReference type="Pfam" id="PF00498">
    <property type="entry name" value="FHA"/>
    <property type="match status" value="1"/>
</dbReference>
<dbReference type="GO" id="GO:0043565">
    <property type="term" value="F:sequence-specific DNA binding"/>
    <property type="evidence" value="ECO:0007669"/>
    <property type="project" value="TreeGrafter"/>
</dbReference>
<reference evidence="4 5" key="1">
    <citation type="submission" date="2019-03" db="EMBL/GenBank/DDBJ databases">
        <title>Single cell metagenomics reveals metabolic interactions within the superorganism composed of flagellate Streblomastix strix and complex community of Bacteroidetes bacteria on its surface.</title>
        <authorList>
            <person name="Treitli S.C."/>
            <person name="Kolisko M."/>
            <person name="Husnik F."/>
            <person name="Keeling P."/>
            <person name="Hampl V."/>
        </authorList>
    </citation>
    <scope>NUCLEOTIDE SEQUENCE [LARGE SCALE GENOMIC DNA]</scope>
    <source>
        <strain evidence="4">ST1C</strain>
    </source>
</reference>
<feature type="region of interest" description="Disordered" evidence="2">
    <location>
        <begin position="190"/>
        <end position="212"/>
    </location>
</feature>
<organism evidence="4 5">
    <name type="scientific">Streblomastix strix</name>
    <dbReference type="NCBI Taxonomy" id="222440"/>
    <lineage>
        <taxon>Eukaryota</taxon>
        <taxon>Metamonada</taxon>
        <taxon>Preaxostyla</taxon>
        <taxon>Oxymonadida</taxon>
        <taxon>Streblomastigidae</taxon>
        <taxon>Streblomastix</taxon>
    </lineage>
</organism>
<evidence type="ECO:0000313" key="4">
    <source>
        <dbReference type="EMBL" id="KAA6401748.1"/>
    </source>
</evidence>
<dbReference type="InterPro" id="IPR008984">
    <property type="entry name" value="SMAD_FHA_dom_sf"/>
</dbReference>
<dbReference type="EMBL" id="SNRW01000339">
    <property type="protein sequence ID" value="KAA6401748.1"/>
    <property type="molecule type" value="Genomic_DNA"/>
</dbReference>
<dbReference type="SUPFAM" id="SSF49879">
    <property type="entry name" value="SMAD/FHA domain"/>
    <property type="match status" value="1"/>
</dbReference>
<dbReference type="GO" id="GO:0060962">
    <property type="term" value="P:regulation of ribosomal protein gene transcription by RNA polymerase II"/>
    <property type="evidence" value="ECO:0007669"/>
    <property type="project" value="InterPro"/>
</dbReference>
<dbReference type="InterPro" id="IPR000253">
    <property type="entry name" value="FHA_dom"/>
</dbReference>
<protein>
    <recommendedName>
        <fullName evidence="3">FHA domain-containing protein</fullName>
    </recommendedName>
</protein>
<dbReference type="InterPro" id="IPR045178">
    <property type="entry name" value="Fhl1/FHA1"/>
</dbReference>
<dbReference type="PROSITE" id="PS50006">
    <property type="entry name" value="FHA_DOMAIN"/>
    <property type="match status" value="1"/>
</dbReference>
<dbReference type="OrthoDB" id="691130at2759"/>
<comment type="caution">
    <text evidence="4">The sequence shown here is derived from an EMBL/GenBank/DDBJ whole genome shotgun (WGS) entry which is preliminary data.</text>
</comment>
<evidence type="ECO:0000256" key="1">
    <source>
        <dbReference type="ARBA" id="ARBA00023242"/>
    </source>
</evidence>
<sequence>MSGGFARLVGMNGFDFYIRDLSVLMGRRSIKTPYVLSIGDGKLLSRHHATIFYDIPSSEWRIKILGKNGVKITQDGTTVTYDPTSSPVILKHGARIEVCDFWFFFLKPQGQFDPPDMDNNEPIFNLCNKAIEKFPEHNFDPDFIYKMILEDAPWLGGDKFPNLPRIIQFLVAKAAEQNKISKEQNSVALLNQSEEQGSNTNSKIQQQKQNET</sequence>
<dbReference type="PANTHER" id="PTHR21712">
    <property type="entry name" value="PRE-RRNA-PROCESSING PROTEIN FHL1"/>
    <property type="match status" value="1"/>
</dbReference>
<evidence type="ECO:0000256" key="2">
    <source>
        <dbReference type="SAM" id="MobiDB-lite"/>
    </source>
</evidence>
<keyword evidence="1" id="KW-0539">Nucleus</keyword>
<accession>A0A5J4X3F8</accession>
<proteinExistence type="predicted"/>
<dbReference type="AlphaFoldDB" id="A0A5J4X3F8"/>
<gene>
    <name evidence="4" type="ORF">EZS28_002720</name>
</gene>
<dbReference type="Proteomes" id="UP000324800">
    <property type="component" value="Unassembled WGS sequence"/>
</dbReference>
<dbReference type="GO" id="GO:0005634">
    <property type="term" value="C:nucleus"/>
    <property type="evidence" value="ECO:0007669"/>
    <property type="project" value="UniProtKB-ARBA"/>
</dbReference>
<evidence type="ECO:0000259" key="3">
    <source>
        <dbReference type="PROSITE" id="PS50006"/>
    </source>
</evidence>
<name>A0A5J4X3F8_9EUKA</name>
<dbReference type="Gene3D" id="2.60.200.20">
    <property type="match status" value="1"/>
</dbReference>
<evidence type="ECO:0000313" key="5">
    <source>
        <dbReference type="Proteomes" id="UP000324800"/>
    </source>
</evidence>
<dbReference type="PANTHER" id="PTHR21712:SF29">
    <property type="entry name" value="PRE-RRNA-PROCESSING PROTEIN FHL1"/>
    <property type="match status" value="1"/>
</dbReference>